<keyword evidence="3" id="KW-1185">Reference proteome</keyword>
<dbReference type="Gramene" id="TraesRN3D0101176000.1">
    <property type="protein sequence ID" value="TraesRN3D0101176000.1"/>
    <property type="gene ID" value="TraesRN3D0101176000"/>
</dbReference>
<dbReference type="Gramene" id="TraesJUL3D03G02011070.1">
    <property type="protein sequence ID" value="TraesJUL3D03G02011070.1.CDS1"/>
    <property type="gene ID" value="TraesJUL3D03G02011070"/>
</dbReference>
<dbReference type="Gramene" id="TraesLDM3D03G01990870.1">
    <property type="protein sequence ID" value="TraesLDM3D03G01990870.1.CDS1"/>
    <property type="gene ID" value="TraesLDM3D03G01990870"/>
</dbReference>
<evidence type="ECO:0000313" key="3">
    <source>
        <dbReference type="Proteomes" id="UP000019116"/>
    </source>
</evidence>
<dbReference type="EnsemblPlants" id="TraesCS3D02G508600.1">
    <property type="protein sequence ID" value="TraesCS3D02G508600.1.cds1"/>
    <property type="gene ID" value="TraesCS3D02G508600"/>
</dbReference>
<sequence>MGFCYGSSDIMVLPKNSSSASSLSRSPKAFGDGAKKKQPQAVKKEEKEKEEKEKKRGNLDRSAMAAPHLPFHSRPGLM</sequence>
<organism evidence="2">
    <name type="scientific">Triticum aestivum</name>
    <name type="common">Wheat</name>
    <dbReference type="NCBI Taxonomy" id="4565"/>
    <lineage>
        <taxon>Eukaryota</taxon>
        <taxon>Viridiplantae</taxon>
        <taxon>Streptophyta</taxon>
        <taxon>Embryophyta</taxon>
        <taxon>Tracheophyta</taxon>
        <taxon>Spermatophyta</taxon>
        <taxon>Magnoliopsida</taxon>
        <taxon>Liliopsida</taxon>
        <taxon>Poales</taxon>
        <taxon>Poaceae</taxon>
        <taxon>BOP clade</taxon>
        <taxon>Pooideae</taxon>
        <taxon>Triticodae</taxon>
        <taxon>Triticeae</taxon>
        <taxon>Triticinae</taxon>
        <taxon>Triticum</taxon>
    </lineage>
</organism>
<dbReference type="Gramene" id="TraesMAC3D03G01991070.1">
    <property type="protein sequence ID" value="TraesMAC3D03G01991070.1.CDS1"/>
    <property type="gene ID" value="TraesMAC3D03G01991070"/>
</dbReference>
<protein>
    <submittedName>
        <fullName evidence="2">Uncharacterized protein</fullName>
    </submittedName>
</protein>
<dbReference type="Proteomes" id="UP000019116">
    <property type="component" value="Chromosome 3D"/>
</dbReference>
<dbReference type="Gramene" id="TraesJAG3D03G01999700.1">
    <property type="protein sequence ID" value="TraesJAG3D03G01999700.1.CDS1"/>
    <property type="gene ID" value="TraesJAG3D03G01999700"/>
</dbReference>
<dbReference type="Gramene" id="TraesCS3D03G1122100.1">
    <property type="protein sequence ID" value="TraesCS3D03G1122100.1.CDS1"/>
    <property type="gene ID" value="TraesCS3D03G1122100"/>
</dbReference>
<feature type="compositionally biased region" description="Low complexity" evidence="1">
    <location>
        <begin position="17"/>
        <end position="26"/>
    </location>
</feature>
<reference evidence="2" key="1">
    <citation type="submission" date="2018-08" db="EMBL/GenBank/DDBJ databases">
        <authorList>
            <person name="Rossello M."/>
        </authorList>
    </citation>
    <scope>NUCLEOTIDE SEQUENCE [LARGE SCALE GENOMIC DNA]</scope>
    <source>
        <strain evidence="2">cv. Chinese Spring</strain>
    </source>
</reference>
<evidence type="ECO:0000256" key="1">
    <source>
        <dbReference type="SAM" id="MobiDB-lite"/>
    </source>
</evidence>
<name>A0A3B6H3E2_WHEAT</name>
<dbReference type="Gramene" id="TraesWEE_scaffold_116812_01G000400.1">
    <property type="protein sequence ID" value="TraesWEE_scaffold_116812_01G000400.1"/>
    <property type="gene ID" value="TraesWEE_scaffold_116812_01G000400"/>
</dbReference>
<dbReference type="Gramene" id="TraesNOR3D03G02019090.1">
    <property type="protein sequence ID" value="TraesNOR3D03G02019090.1.CDS1"/>
    <property type="gene ID" value="TraesNOR3D03G02019090"/>
</dbReference>
<dbReference type="AlphaFoldDB" id="A0A3B6H3E2"/>
<evidence type="ECO:0000313" key="2">
    <source>
        <dbReference type="EnsemblPlants" id="TraesCS3D02G508600.1.cds1"/>
    </source>
</evidence>
<feature type="compositionally biased region" description="Basic and acidic residues" evidence="1">
    <location>
        <begin position="42"/>
        <end position="59"/>
    </location>
</feature>
<accession>A0A3B6H3E2</accession>
<feature type="region of interest" description="Disordered" evidence="1">
    <location>
        <begin position="13"/>
        <end position="78"/>
    </location>
</feature>
<proteinExistence type="predicted"/>
<dbReference type="Gramene" id="TraesSTA3D03G01987950.1">
    <property type="protein sequence ID" value="TraesSTA3D03G01987950.1.CDS1"/>
    <property type="gene ID" value="TraesSTA3D03G01987950"/>
</dbReference>
<dbReference type="Gramene" id="TraesCS3D02G508600.1">
    <property type="protein sequence ID" value="TraesCS3D02G508600.1.cds1"/>
    <property type="gene ID" value="TraesCS3D02G508600"/>
</dbReference>
<reference evidence="2" key="2">
    <citation type="submission" date="2018-10" db="UniProtKB">
        <authorList>
            <consortium name="EnsemblPlants"/>
        </authorList>
    </citation>
    <scope>IDENTIFICATION</scope>
</reference>